<dbReference type="InterPro" id="IPR050553">
    <property type="entry name" value="Thioredoxin_ResA/DsbE_sf"/>
</dbReference>
<evidence type="ECO:0000256" key="1">
    <source>
        <dbReference type="ARBA" id="ARBA00023284"/>
    </source>
</evidence>
<keyword evidence="5" id="KW-1185">Reference proteome</keyword>
<sequence>MRRIYCAALLIAIAAMPANARAGELKPFVRGSWRSIIENHSGEPIIVHFWGLTCGPCRQEMPEWGKLLAETPDLRLVTVNADMIEDAPEAVQDFLAKSGLSRAENWTFDDSFAERLRYEVDPKWQGEIPVTLLIGRDGAKRLIEGVASMAEITSWLDDARRADKTDP</sequence>
<protein>
    <submittedName>
        <fullName evidence="4">TlpA disulfide reductase family protein</fullName>
    </submittedName>
</protein>
<dbReference type="PANTHER" id="PTHR42852:SF13">
    <property type="entry name" value="PROTEIN DIPZ"/>
    <property type="match status" value="1"/>
</dbReference>
<dbReference type="EMBL" id="CP136862">
    <property type="protein sequence ID" value="WOJ89552.1"/>
    <property type="molecule type" value="Genomic_DNA"/>
</dbReference>
<evidence type="ECO:0000256" key="2">
    <source>
        <dbReference type="SAM" id="SignalP"/>
    </source>
</evidence>
<dbReference type="PROSITE" id="PS00194">
    <property type="entry name" value="THIOREDOXIN_1"/>
    <property type="match status" value="1"/>
</dbReference>
<dbReference type="PANTHER" id="PTHR42852">
    <property type="entry name" value="THIOL:DISULFIDE INTERCHANGE PROTEIN DSBE"/>
    <property type="match status" value="1"/>
</dbReference>
<name>A0ABZ0HRZ0_9HYPH</name>
<dbReference type="PROSITE" id="PS51352">
    <property type="entry name" value="THIOREDOXIN_2"/>
    <property type="match status" value="1"/>
</dbReference>
<dbReference type="InterPro" id="IPR017937">
    <property type="entry name" value="Thioredoxin_CS"/>
</dbReference>
<dbReference type="InterPro" id="IPR036249">
    <property type="entry name" value="Thioredoxin-like_sf"/>
</dbReference>
<evidence type="ECO:0000313" key="5">
    <source>
        <dbReference type="Proteomes" id="UP001626536"/>
    </source>
</evidence>
<keyword evidence="1" id="KW-0676">Redox-active center</keyword>
<dbReference type="CDD" id="cd02966">
    <property type="entry name" value="TlpA_like_family"/>
    <property type="match status" value="1"/>
</dbReference>
<feature type="signal peptide" evidence="2">
    <location>
        <begin position="1"/>
        <end position="22"/>
    </location>
</feature>
<dbReference type="SUPFAM" id="SSF52833">
    <property type="entry name" value="Thioredoxin-like"/>
    <property type="match status" value="1"/>
</dbReference>
<dbReference type="Gene3D" id="3.40.30.10">
    <property type="entry name" value="Glutaredoxin"/>
    <property type="match status" value="1"/>
</dbReference>
<feature type="chain" id="PRO_5046134508" evidence="2">
    <location>
        <begin position="23"/>
        <end position="167"/>
    </location>
</feature>
<evidence type="ECO:0000259" key="3">
    <source>
        <dbReference type="PROSITE" id="PS51352"/>
    </source>
</evidence>
<reference evidence="4 5" key="1">
    <citation type="submission" date="2023-10" db="EMBL/GenBank/DDBJ databases">
        <title>Novel methanotroph of the genus Methylocapsa from a subarctic wetland.</title>
        <authorList>
            <person name="Belova S.E."/>
            <person name="Oshkin I.Y."/>
            <person name="Miroshnikov K."/>
            <person name="Dedysh S.N."/>
        </authorList>
    </citation>
    <scope>NUCLEOTIDE SEQUENCE [LARGE SCALE GENOMIC DNA]</scope>
    <source>
        <strain evidence="4 5">RX1</strain>
    </source>
</reference>
<keyword evidence="2" id="KW-0732">Signal</keyword>
<dbReference type="Proteomes" id="UP001626536">
    <property type="component" value="Chromosome"/>
</dbReference>
<accession>A0ABZ0HRZ0</accession>
<evidence type="ECO:0000313" key="4">
    <source>
        <dbReference type="EMBL" id="WOJ89552.1"/>
    </source>
</evidence>
<proteinExistence type="predicted"/>
<gene>
    <name evidence="4" type="ORF">RZS28_17475</name>
</gene>
<feature type="domain" description="Thioredoxin" evidence="3">
    <location>
        <begin position="7"/>
        <end position="161"/>
    </location>
</feature>
<dbReference type="Pfam" id="PF00085">
    <property type="entry name" value="Thioredoxin"/>
    <property type="match status" value="1"/>
</dbReference>
<organism evidence="4 5">
    <name type="scientific">Methylocapsa polymorpha</name>
    <dbReference type="NCBI Taxonomy" id="3080828"/>
    <lineage>
        <taxon>Bacteria</taxon>
        <taxon>Pseudomonadati</taxon>
        <taxon>Pseudomonadota</taxon>
        <taxon>Alphaproteobacteria</taxon>
        <taxon>Hyphomicrobiales</taxon>
        <taxon>Beijerinckiaceae</taxon>
        <taxon>Methylocapsa</taxon>
    </lineage>
</organism>
<dbReference type="InterPro" id="IPR013766">
    <property type="entry name" value="Thioredoxin_domain"/>
</dbReference>
<dbReference type="RefSeq" id="WP_407338999.1">
    <property type="nucleotide sequence ID" value="NZ_CP136862.1"/>
</dbReference>